<dbReference type="PROSITE" id="PS00798">
    <property type="entry name" value="ALDOKETO_REDUCTASE_1"/>
    <property type="match status" value="1"/>
</dbReference>
<evidence type="ECO:0000256" key="1">
    <source>
        <dbReference type="ARBA" id="ARBA00007905"/>
    </source>
</evidence>
<evidence type="ECO:0000256" key="6">
    <source>
        <dbReference type="PIRSR" id="PIRSR000097-3"/>
    </source>
</evidence>
<evidence type="ECO:0000256" key="3">
    <source>
        <dbReference type="ARBA" id="ARBA00023002"/>
    </source>
</evidence>
<dbReference type="InterPro" id="IPR023210">
    <property type="entry name" value="NADP_OxRdtase_dom"/>
</dbReference>
<keyword evidence="2" id="KW-0521">NADP</keyword>
<dbReference type="PIRSF" id="PIRSF000097">
    <property type="entry name" value="AKR"/>
    <property type="match status" value="1"/>
</dbReference>
<name>A0A378XS34_PAEPO</name>
<dbReference type="Pfam" id="PF00248">
    <property type="entry name" value="Aldo_ket_red"/>
    <property type="match status" value="1"/>
</dbReference>
<reference evidence="8 9" key="1">
    <citation type="submission" date="2018-06" db="EMBL/GenBank/DDBJ databases">
        <authorList>
            <consortium name="Pathogen Informatics"/>
            <person name="Doyle S."/>
        </authorList>
    </citation>
    <scope>NUCLEOTIDE SEQUENCE [LARGE SCALE GENOMIC DNA]</scope>
    <source>
        <strain evidence="8 9">NCTC10343</strain>
    </source>
</reference>
<dbReference type="EMBL" id="UGSC01000001">
    <property type="protein sequence ID" value="SUA63393.1"/>
    <property type="molecule type" value="Genomic_DNA"/>
</dbReference>
<evidence type="ECO:0000259" key="7">
    <source>
        <dbReference type="Pfam" id="PF00248"/>
    </source>
</evidence>
<gene>
    <name evidence="8" type="primary">yvgN_1</name>
    <name evidence="8" type="ORF">NCTC10343_00641</name>
</gene>
<dbReference type="EC" id="1.1.1.-" evidence="8"/>
<evidence type="ECO:0000256" key="5">
    <source>
        <dbReference type="PIRSR" id="PIRSR000097-2"/>
    </source>
</evidence>
<dbReference type="PANTHER" id="PTHR43827:SF3">
    <property type="entry name" value="NADP-DEPENDENT OXIDOREDUCTASE DOMAIN-CONTAINING PROTEIN"/>
    <property type="match status" value="1"/>
</dbReference>
<feature type="active site" description="Proton donor" evidence="4">
    <location>
        <position position="49"/>
    </location>
</feature>
<dbReference type="InterPro" id="IPR018170">
    <property type="entry name" value="Aldo/ket_reductase_CS"/>
</dbReference>
<feature type="site" description="Lowers pKa of active site Tyr" evidence="6">
    <location>
        <position position="74"/>
    </location>
</feature>
<evidence type="ECO:0000313" key="8">
    <source>
        <dbReference type="EMBL" id="SUA63393.1"/>
    </source>
</evidence>
<dbReference type="SUPFAM" id="SSF51430">
    <property type="entry name" value="NAD(P)-linked oxidoreductase"/>
    <property type="match status" value="1"/>
</dbReference>
<dbReference type="InterPro" id="IPR020471">
    <property type="entry name" value="AKR"/>
</dbReference>
<dbReference type="CDD" id="cd19133">
    <property type="entry name" value="AKR_AKR5F1"/>
    <property type="match status" value="1"/>
</dbReference>
<dbReference type="RefSeq" id="WP_017427991.1">
    <property type="nucleotide sequence ID" value="NZ_CP036496.1"/>
</dbReference>
<feature type="binding site" evidence="5">
    <location>
        <position position="107"/>
    </location>
    <ligand>
        <name>substrate</name>
    </ligand>
</feature>
<dbReference type="GO" id="GO:0016616">
    <property type="term" value="F:oxidoreductase activity, acting on the CH-OH group of donors, NAD or NADP as acceptor"/>
    <property type="evidence" value="ECO:0007669"/>
    <property type="project" value="UniProtKB-ARBA"/>
</dbReference>
<dbReference type="InterPro" id="IPR036812">
    <property type="entry name" value="NAD(P)_OxRdtase_dom_sf"/>
</dbReference>
<proteinExistence type="inferred from homology"/>
<dbReference type="Gene3D" id="3.20.20.100">
    <property type="entry name" value="NADP-dependent oxidoreductase domain"/>
    <property type="match status" value="1"/>
</dbReference>
<organism evidence="8 9">
    <name type="scientific">Paenibacillus polymyxa</name>
    <name type="common">Bacillus polymyxa</name>
    <dbReference type="NCBI Taxonomy" id="1406"/>
    <lineage>
        <taxon>Bacteria</taxon>
        <taxon>Bacillati</taxon>
        <taxon>Bacillota</taxon>
        <taxon>Bacilli</taxon>
        <taxon>Bacillales</taxon>
        <taxon>Paenibacillaceae</taxon>
        <taxon>Paenibacillus</taxon>
    </lineage>
</organism>
<comment type="similarity">
    <text evidence="1">Belongs to the aldo/keto reductase family.</text>
</comment>
<dbReference type="PANTHER" id="PTHR43827">
    <property type="entry name" value="2,5-DIKETO-D-GLUCONIC ACID REDUCTASE"/>
    <property type="match status" value="1"/>
</dbReference>
<evidence type="ECO:0000256" key="4">
    <source>
        <dbReference type="PIRSR" id="PIRSR000097-1"/>
    </source>
</evidence>
<evidence type="ECO:0000313" key="9">
    <source>
        <dbReference type="Proteomes" id="UP000254400"/>
    </source>
</evidence>
<dbReference type="PRINTS" id="PR00069">
    <property type="entry name" value="ALDKETRDTASE"/>
</dbReference>
<dbReference type="Proteomes" id="UP000254400">
    <property type="component" value="Unassembled WGS sequence"/>
</dbReference>
<dbReference type="FunFam" id="3.20.20.100:FF:000015">
    <property type="entry name" value="Oxidoreductase, aldo/keto reductase family"/>
    <property type="match status" value="1"/>
</dbReference>
<dbReference type="PROSITE" id="PS00063">
    <property type="entry name" value="ALDOKETO_REDUCTASE_3"/>
    <property type="match status" value="1"/>
</dbReference>
<evidence type="ECO:0000256" key="2">
    <source>
        <dbReference type="ARBA" id="ARBA00022857"/>
    </source>
</evidence>
<keyword evidence="3 8" id="KW-0560">Oxidoreductase</keyword>
<dbReference type="PROSITE" id="PS00062">
    <property type="entry name" value="ALDOKETO_REDUCTASE_2"/>
    <property type="match status" value="1"/>
</dbReference>
<protein>
    <submittedName>
        <fullName evidence="8">2,5-diketo-D-gluconic acid reductase</fullName>
        <ecNumber evidence="8">1.1.1.-</ecNumber>
    </submittedName>
</protein>
<accession>A0A378XS34</accession>
<sequence length="283" mass="32363">MQKVILNNGVEMPIIGFGVYQIKDAKECEQSVYDALMAGYRLIDTAAAYQNEEAVGRAIKRSGVPREELFITTKLWVQDAGYESAKKAFAKSLEKLQLDYLDLYLIHQPFGDVYGSWRAMEELYHEGKIRSIGVSNFQMDRLVDLILHNEVTPAVNQVETHPFCQQIKGATLMKEYNVQIESWGPFAEGRNNMFHNGVLVSLAEKYQKSVAQVILRWLTQREVVVIPKSVHKERIIENFNIFDFDLSIEDMETIAALDMKQSSFFSHNDPEIAKALGTTRFEI</sequence>
<dbReference type="AlphaFoldDB" id="A0A378XS34"/>
<feature type="domain" description="NADP-dependent oxidoreductase" evidence="7">
    <location>
        <begin position="15"/>
        <end position="257"/>
    </location>
</feature>
<dbReference type="GeneID" id="93349463"/>